<comment type="caution">
    <text evidence="2">The sequence shown here is derived from an EMBL/GenBank/DDBJ whole genome shotgun (WGS) entry which is preliminary data.</text>
</comment>
<keyword evidence="1" id="KW-0812">Transmembrane</keyword>
<feature type="transmembrane region" description="Helical" evidence="1">
    <location>
        <begin position="335"/>
        <end position="354"/>
    </location>
</feature>
<dbReference type="EMBL" id="VHIF01000001">
    <property type="protein sequence ID" value="TQO37357.1"/>
    <property type="molecule type" value="Genomic_DNA"/>
</dbReference>
<gene>
    <name evidence="2" type="ORF">GQ41_1960</name>
</gene>
<accession>A0ABY3A9B3</accession>
<dbReference type="Proteomes" id="UP000315363">
    <property type="component" value="Unassembled WGS sequence"/>
</dbReference>
<evidence type="ECO:0000313" key="2">
    <source>
        <dbReference type="EMBL" id="TQO37357.1"/>
    </source>
</evidence>
<feature type="transmembrane region" description="Helical" evidence="1">
    <location>
        <begin position="234"/>
        <end position="252"/>
    </location>
</feature>
<feature type="transmembrane region" description="Helical" evidence="1">
    <location>
        <begin position="360"/>
        <end position="393"/>
    </location>
</feature>
<keyword evidence="3" id="KW-1185">Reference proteome</keyword>
<evidence type="ECO:0000313" key="3">
    <source>
        <dbReference type="Proteomes" id="UP000315363"/>
    </source>
</evidence>
<evidence type="ECO:0008006" key="4">
    <source>
        <dbReference type="Google" id="ProtNLM"/>
    </source>
</evidence>
<feature type="transmembrane region" description="Helical" evidence="1">
    <location>
        <begin position="121"/>
        <end position="143"/>
    </location>
</feature>
<keyword evidence="1" id="KW-0472">Membrane</keyword>
<feature type="transmembrane region" description="Helical" evidence="1">
    <location>
        <begin position="193"/>
        <end position="214"/>
    </location>
</feature>
<feature type="transmembrane region" description="Helical" evidence="1">
    <location>
        <begin position="7"/>
        <end position="27"/>
    </location>
</feature>
<feature type="transmembrane region" description="Helical" evidence="1">
    <location>
        <begin position="94"/>
        <end position="112"/>
    </location>
</feature>
<sequence>MHILFNRIFYVILFIGFFLPTNNKFYIPLPGILLSYNELAFLLLPIINLLCYSKNNVTINSARIKRNIVLLFIVLVFTEVVVKNLVYGQSPGEAFKSIRIGLPLFSSLILIVQGIRADVRIVWKTLLMAICVSEILSYISLVIDLPIYHGMEGSTNILEEKKGRLGTANSTFGIIGLYLLFEDKNKWYNQGRLVKITAVLSLIGLLLGFNRTYLALLFLEGVYLTRRQFNVKKVLKILFFVGLILGMGVYIYNTNDIIKRQIDKRILSIVLGETDFKEATIESNRDVIYDHIEARIKEDHWVIGLPYKKPIFIYYSIENEYLPHLKTDMSFINILLRYGFLVLLLCFVILYLMYRNKNFIPIIFWVYFLASLNIDSLLNQNSVFFLFFFSFIINSNHNFKELR</sequence>
<name>A0ABY3A9B3_9FLAO</name>
<protein>
    <recommendedName>
        <fullName evidence="4">O-antigen ligase</fullName>
    </recommendedName>
</protein>
<feature type="transmembrane region" description="Helical" evidence="1">
    <location>
        <begin position="163"/>
        <end position="181"/>
    </location>
</feature>
<feature type="transmembrane region" description="Helical" evidence="1">
    <location>
        <begin position="33"/>
        <end position="52"/>
    </location>
</feature>
<feature type="transmembrane region" description="Helical" evidence="1">
    <location>
        <begin position="64"/>
        <end position="82"/>
    </location>
</feature>
<reference evidence="2 3" key="1">
    <citation type="submission" date="2019-06" db="EMBL/GenBank/DDBJ databases">
        <title>A large-scale integrated study on North Sea by COGITO (Coastal Microbe Genomic &amp; Taxonomic Observatory).</title>
        <authorList>
            <person name="Teeling H."/>
        </authorList>
    </citation>
    <scope>NUCLEOTIDE SEQUENCE [LARGE SCALE GENOMIC DNA]</scope>
    <source>
        <strain evidence="2 3">MAR_2009_79</strain>
    </source>
</reference>
<organism evidence="2 3">
    <name type="scientific">Arenibacter algicola</name>
    <dbReference type="NCBI Taxonomy" id="616991"/>
    <lineage>
        <taxon>Bacteria</taxon>
        <taxon>Pseudomonadati</taxon>
        <taxon>Bacteroidota</taxon>
        <taxon>Flavobacteriia</taxon>
        <taxon>Flavobacteriales</taxon>
        <taxon>Flavobacteriaceae</taxon>
        <taxon>Arenibacter</taxon>
    </lineage>
</organism>
<evidence type="ECO:0000256" key="1">
    <source>
        <dbReference type="SAM" id="Phobius"/>
    </source>
</evidence>
<proteinExistence type="predicted"/>
<keyword evidence="1" id="KW-1133">Transmembrane helix</keyword>